<feature type="transmembrane region" description="Helical" evidence="7">
    <location>
        <begin position="347"/>
        <end position="369"/>
    </location>
</feature>
<dbReference type="GO" id="GO:0005886">
    <property type="term" value="C:plasma membrane"/>
    <property type="evidence" value="ECO:0007669"/>
    <property type="project" value="UniProtKB-SubCell"/>
</dbReference>
<comment type="caution">
    <text evidence="10">The sequence shown here is derived from an EMBL/GenBank/DDBJ whole genome shotgun (WGS) entry which is preliminary data.</text>
</comment>
<organism evidence="10 11">
    <name type="scientific">Stomatobaculum longum</name>
    <dbReference type="NCBI Taxonomy" id="796942"/>
    <lineage>
        <taxon>Bacteria</taxon>
        <taxon>Bacillati</taxon>
        <taxon>Bacillota</taxon>
        <taxon>Clostridia</taxon>
        <taxon>Lachnospirales</taxon>
        <taxon>Lachnospiraceae</taxon>
        <taxon>Stomatobaculum</taxon>
    </lineage>
</organism>
<dbReference type="PANTHER" id="PTHR30572:SF4">
    <property type="entry name" value="ABC TRANSPORTER PERMEASE YTRF"/>
    <property type="match status" value="1"/>
</dbReference>
<dbReference type="PANTHER" id="PTHR30572">
    <property type="entry name" value="MEMBRANE COMPONENT OF TRANSPORTER-RELATED"/>
    <property type="match status" value="1"/>
</dbReference>
<dbReference type="RefSeq" id="WP_009533727.1">
    <property type="nucleotide sequence ID" value="NZ_JH590864.1"/>
</dbReference>
<evidence type="ECO:0000256" key="2">
    <source>
        <dbReference type="ARBA" id="ARBA00022475"/>
    </source>
</evidence>
<dbReference type="GO" id="GO:0022857">
    <property type="term" value="F:transmembrane transporter activity"/>
    <property type="evidence" value="ECO:0007669"/>
    <property type="project" value="TreeGrafter"/>
</dbReference>
<feature type="transmembrane region" description="Helical" evidence="7">
    <location>
        <begin position="389"/>
        <end position="409"/>
    </location>
</feature>
<evidence type="ECO:0000259" key="8">
    <source>
        <dbReference type="Pfam" id="PF02687"/>
    </source>
</evidence>
<evidence type="ECO:0008006" key="12">
    <source>
        <dbReference type="Google" id="ProtNLM"/>
    </source>
</evidence>
<reference evidence="10 11" key="1">
    <citation type="submission" date="2011-10" db="EMBL/GenBank/DDBJ databases">
        <title>The Genome Sequence of Lachnospiraceae bacterium ACC2.</title>
        <authorList>
            <consortium name="The Broad Institute Genome Sequencing Platform"/>
            <person name="Earl A."/>
            <person name="Ward D."/>
            <person name="Feldgarden M."/>
            <person name="Gevers D."/>
            <person name="Sizova M."/>
            <person name="Hazen A."/>
            <person name="Epstein S."/>
            <person name="Young S.K."/>
            <person name="Zeng Q."/>
            <person name="Gargeya S."/>
            <person name="Fitzgerald M."/>
            <person name="Haas B."/>
            <person name="Abouelleil A."/>
            <person name="Alvarado L."/>
            <person name="Arachchi H.M."/>
            <person name="Berlin A."/>
            <person name="Brown A."/>
            <person name="Chapman S.B."/>
            <person name="Chen Z."/>
            <person name="Dunbar C."/>
            <person name="Freedman E."/>
            <person name="Gearin G."/>
            <person name="Goldberg J."/>
            <person name="Griggs A."/>
            <person name="Gujja S."/>
            <person name="Heiman D."/>
            <person name="Howarth C."/>
            <person name="Larson L."/>
            <person name="Lui A."/>
            <person name="MacDonald P.J.P."/>
            <person name="Montmayeur A."/>
            <person name="Murphy C."/>
            <person name="Neiman D."/>
            <person name="Pearson M."/>
            <person name="Priest M."/>
            <person name="Roberts A."/>
            <person name="Saif S."/>
            <person name="Shea T."/>
            <person name="Shenoy N."/>
            <person name="Sisk P."/>
            <person name="Stolte C."/>
            <person name="Sykes S."/>
            <person name="Wortman J."/>
            <person name="Nusbaum C."/>
            <person name="Birren B."/>
        </authorList>
    </citation>
    <scope>NUCLEOTIDE SEQUENCE [LARGE SCALE GENOMIC DNA]</scope>
    <source>
        <strain evidence="10 11">ACC2</strain>
    </source>
</reference>
<dbReference type="Proteomes" id="UP000018466">
    <property type="component" value="Unassembled WGS sequence"/>
</dbReference>
<evidence type="ECO:0000259" key="9">
    <source>
        <dbReference type="Pfam" id="PF12704"/>
    </source>
</evidence>
<accession>A0AA36Y3X3</accession>
<dbReference type="GeneID" id="86941626"/>
<gene>
    <name evidence="10" type="ORF">HMPREF9623_01909</name>
</gene>
<keyword evidence="11" id="KW-1185">Reference proteome</keyword>
<evidence type="ECO:0000256" key="6">
    <source>
        <dbReference type="ARBA" id="ARBA00038076"/>
    </source>
</evidence>
<feature type="domain" description="MacB-like periplasmic core" evidence="9">
    <location>
        <begin position="18"/>
        <end position="242"/>
    </location>
</feature>
<evidence type="ECO:0000313" key="11">
    <source>
        <dbReference type="Proteomes" id="UP000018466"/>
    </source>
</evidence>
<name>A0AA36Y3X3_9FIRM</name>
<keyword evidence="3 7" id="KW-0812">Transmembrane</keyword>
<evidence type="ECO:0000313" key="10">
    <source>
        <dbReference type="EMBL" id="EHO15998.1"/>
    </source>
</evidence>
<comment type="similarity">
    <text evidence="6">Belongs to the ABC-4 integral membrane protein family.</text>
</comment>
<proteinExistence type="inferred from homology"/>
<feature type="domain" description="ABC3 transporter permease C-terminal" evidence="8">
    <location>
        <begin position="306"/>
        <end position="420"/>
    </location>
</feature>
<keyword evidence="5 7" id="KW-0472">Membrane</keyword>
<dbReference type="Pfam" id="PF12704">
    <property type="entry name" value="MacB_PCD"/>
    <property type="match status" value="1"/>
</dbReference>
<evidence type="ECO:0000256" key="3">
    <source>
        <dbReference type="ARBA" id="ARBA00022692"/>
    </source>
</evidence>
<dbReference type="EMBL" id="AGEL01000014">
    <property type="protein sequence ID" value="EHO15998.1"/>
    <property type="molecule type" value="Genomic_DNA"/>
</dbReference>
<keyword evidence="4 7" id="KW-1133">Transmembrane helix</keyword>
<dbReference type="AlphaFoldDB" id="A0AA36Y3X3"/>
<evidence type="ECO:0000256" key="5">
    <source>
        <dbReference type="ARBA" id="ARBA00023136"/>
    </source>
</evidence>
<feature type="transmembrane region" description="Helical" evidence="7">
    <location>
        <begin position="302"/>
        <end position="327"/>
    </location>
</feature>
<keyword evidence="2" id="KW-1003">Cell membrane</keyword>
<dbReference type="Pfam" id="PF02687">
    <property type="entry name" value="FtsX"/>
    <property type="match status" value="1"/>
</dbReference>
<evidence type="ECO:0000256" key="1">
    <source>
        <dbReference type="ARBA" id="ARBA00004651"/>
    </source>
</evidence>
<evidence type="ECO:0000256" key="7">
    <source>
        <dbReference type="SAM" id="Phobius"/>
    </source>
</evidence>
<dbReference type="InterPro" id="IPR050250">
    <property type="entry name" value="Macrolide_Exporter_MacB"/>
</dbReference>
<dbReference type="InterPro" id="IPR003838">
    <property type="entry name" value="ABC3_permease_C"/>
</dbReference>
<sequence>MFLRMVLGAVFRQKSKMFMIAFTVALGVSLSTAMLNTMLGVGDKVNQELKTYGANINVVPKDASLLGDLYGIGDEAGAERSYLDESKLGNIKTIFWAFNIVDYTPYFNTTVQVNGNAEQTRLVGTWVKHHMDLPTGESVDTGMQHLKSWWEMNGEWLDEADSDGVMVGSIYALRNNLSVGDKLELKSNALTKTMVVRGIFSSGSDEDQYIYCVLPVAQAFAGKENVVSSIEVSALTTPDNELARKAAQNPLSLTVKEWEVWYCTAYVSSICYQIQEVIPDSVAKPIRQVAESEGDILNKTTLLMVLITVLSLLGSALGISNLVTAAVMERRTEIGLEKAVGASNGRIIGTILTEIMLTGVIGGVAGYFVGLMLTQLIGFGVFGSAIPPAAMVIPIVALLIFFVTLLGSIPAIRYLLHLNPTEVLHGK</sequence>
<comment type="subcellular location">
    <subcellularLocation>
        <location evidence="1">Cell membrane</location>
        <topology evidence="1">Multi-pass membrane protein</topology>
    </subcellularLocation>
</comment>
<protein>
    <recommendedName>
        <fullName evidence="12">ABC3 transporter permease protein domain-containing protein</fullName>
    </recommendedName>
</protein>
<dbReference type="InterPro" id="IPR025857">
    <property type="entry name" value="MacB_PCD"/>
</dbReference>
<evidence type="ECO:0000256" key="4">
    <source>
        <dbReference type="ARBA" id="ARBA00022989"/>
    </source>
</evidence>